<evidence type="ECO:0000313" key="3">
    <source>
        <dbReference type="EMBL" id="MEJ5979221.1"/>
    </source>
</evidence>
<evidence type="ECO:0000259" key="2">
    <source>
        <dbReference type="PROSITE" id="PS50056"/>
    </source>
</evidence>
<sequence length="486" mass="51986">MRTSATHPLQIAEVQFAEGQGKIGITFCPGKKQQGAFTGNWDRDLDIDLEAIRTWNAAAVVTLLEDHEFVSLGVAGLGQAIQDRHIQWYPLPIRDVSTPDRGFEEAWLAAGEELRAILRDGFNVLVHCKGGLGRAGMTAARLLIELGMGADHAINLVRQARPGAIETASQLEFVRDLAGIPERQPAQSRNVIEDRALGAMLGLAVGDAVGTTLEFKARDQAPRLVDMVGGGPFRLKPGQWTDDTSMALALMDSLLAYPDLDEADLMNRFVDWHENGAYSCTGQCFDIGITTRNALARWKETGDPFAGSTNPRTAGNGSLMRLAPVAVRYWNDLAMLRDVAARQSRTTHGAPQAVDACVGFAEVLANAIAGRPRSKVVQLSAEPCSRTISTIIGGSWRGMPRDQVASSGYVAHSLEAALWCVGRTGNFAQAVLLAANLGDDADTTAAITGQLAGALYGATAIPAEWKALLAEDVEIEAATKQLFAVS</sequence>
<dbReference type="CDD" id="cd14505">
    <property type="entry name" value="CDKN3-like"/>
    <property type="match status" value="1"/>
</dbReference>
<dbReference type="EMBL" id="JBBHJZ010000006">
    <property type="protein sequence ID" value="MEJ5979221.1"/>
    <property type="molecule type" value="Genomic_DNA"/>
</dbReference>
<dbReference type="SUPFAM" id="SSF52799">
    <property type="entry name" value="(Phosphotyrosine protein) phosphatases II"/>
    <property type="match status" value="1"/>
</dbReference>
<keyword evidence="4" id="KW-1185">Reference proteome</keyword>
<dbReference type="SUPFAM" id="SSF101478">
    <property type="entry name" value="ADP-ribosylglycohydrolase"/>
    <property type="match status" value="1"/>
</dbReference>
<name>A0ABU8S2W9_9SPHN</name>
<dbReference type="InterPro" id="IPR057023">
    <property type="entry name" value="PTP-SAK"/>
</dbReference>
<reference evidence="3 4" key="1">
    <citation type="submission" date="2024-03" db="EMBL/GenBank/DDBJ databases">
        <authorList>
            <person name="Jo J.-H."/>
        </authorList>
    </citation>
    <scope>NUCLEOTIDE SEQUENCE [LARGE SCALE GENOMIC DNA]</scope>
    <source>
        <strain evidence="3 4">PS1R-30</strain>
    </source>
</reference>
<dbReference type="InterPro" id="IPR036705">
    <property type="entry name" value="Ribosyl_crysJ1_sf"/>
</dbReference>
<evidence type="ECO:0000313" key="4">
    <source>
        <dbReference type="Proteomes" id="UP001361239"/>
    </source>
</evidence>
<dbReference type="Pfam" id="PF03747">
    <property type="entry name" value="ADP_ribosyl_GH"/>
    <property type="match status" value="1"/>
</dbReference>
<dbReference type="InterPro" id="IPR050792">
    <property type="entry name" value="ADP-ribosylglycohydrolase"/>
</dbReference>
<dbReference type="RefSeq" id="WP_339589162.1">
    <property type="nucleotide sequence ID" value="NZ_JBBHJZ010000006.1"/>
</dbReference>
<dbReference type="PROSITE" id="PS50056">
    <property type="entry name" value="TYR_PHOSPHATASE_2"/>
    <property type="match status" value="1"/>
</dbReference>
<dbReference type="InterPro" id="IPR000387">
    <property type="entry name" value="Tyr_Pase_dom"/>
</dbReference>
<gene>
    <name evidence="3" type="ORF">WG901_21390</name>
</gene>
<evidence type="ECO:0000256" key="1">
    <source>
        <dbReference type="ARBA" id="ARBA00022801"/>
    </source>
</evidence>
<dbReference type="InterPro" id="IPR029021">
    <property type="entry name" value="Prot-tyrosine_phosphatase-like"/>
</dbReference>
<dbReference type="Gene3D" id="1.10.4080.10">
    <property type="entry name" value="ADP-ribosylation/Crystallin J1"/>
    <property type="match status" value="1"/>
</dbReference>
<organism evidence="3 4">
    <name type="scientific">Novosphingobium anseongense</name>
    <dbReference type="NCBI Taxonomy" id="3133436"/>
    <lineage>
        <taxon>Bacteria</taxon>
        <taxon>Pseudomonadati</taxon>
        <taxon>Pseudomonadota</taxon>
        <taxon>Alphaproteobacteria</taxon>
        <taxon>Sphingomonadales</taxon>
        <taxon>Sphingomonadaceae</taxon>
        <taxon>Novosphingobium</taxon>
    </lineage>
</organism>
<dbReference type="SMART" id="SM00404">
    <property type="entry name" value="PTPc_motif"/>
    <property type="match status" value="1"/>
</dbReference>
<dbReference type="InterPro" id="IPR003595">
    <property type="entry name" value="Tyr_Pase_cat"/>
</dbReference>
<accession>A0ABU8S2W9</accession>
<keyword evidence="1" id="KW-0378">Hydrolase</keyword>
<dbReference type="PANTHER" id="PTHR16222">
    <property type="entry name" value="ADP-RIBOSYLGLYCOHYDROLASE"/>
    <property type="match status" value="1"/>
</dbReference>
<dbReference type="InterPro" id="IPR005502">
    <property type="entry name" value="Ribosyl_crysJ1"/>
</dbReference>
<feature type="domain" description="Tyrosine specific protein phosphatases" evidence="2">
    <location>
        <begin position="105"/>
        <end position="172"/>
    </location>
</feature>
<dbReference type="Proteomes" id="UP001361239">
    <property type="component" value="Unassembled WGS sequence"/>
</dbReference>
<comment type="caution">
    <text evidence="3">The sequence shown here is derived from an EMBL/GenBank/DDBJ whole genome shotgun (WGS) entry which is preliminary data.</text>
</comment>
<dbReference type="PANTHER" id="PTHR16222:SF12">
    <property type="entry name" value="ADP-RIBOSYLGLYCOHYDROLASE-RELATED"/>
    <property type="match status" value="1"/>
</dbReference>
<proteinExistence type="predicted"/>
<protein>
    <submittedName>
        <fullName evidence="3">ADP-ribosylglycohydrolase family protein</fullName>
    </submittedName>
</protein>
<dbReference type="Gene3D" id="3.90.190.10">
    <property type="entry name" value="Protein tyrosine phosphatase superfamily"/>
    <property type="match status" value="1"/>
</dbReference>
<dbReference type="Pfam" id="PF22784">
    <property type="entry name" value="PTP-SAK"/>
    <property type="match status" value="1"/>
</dbReference>